<dbReference type="GO" id="GO:0046256">
    <property type="term" value="P:2,4,6-trinitrotoluene catabolic process"/>
    <property type="evidence" value="ECO:0007669"/>
    <property type="project" value="TreeGrafter"/>
</dbReference>
<evidence type="ECO:0000256" key="1">
    <source>
        <dbReference type="ARBA" id="ARBA00023027"/>
    </source>
</evidence>
<dbReference type="AlphaFoldDB" id="A0A8T5URW0"/>
<dbReference type="GO" id="GO:0046857">
    <property type="term" value="F:oxidoreductase activity, acting on other nitrogenous compounds as donors, with NAD or NADP as acceptor"/>
    <property type="evidence" value="ECO:0007669"/>
    <property type="project" value="TreeGrafter"/>
</dbReference>
<evidence type="ECO:0000313" key="3">
    <source>
        <dbReference type="EMBL" id="MBZ2166792.1"/>
    </source>
</evidence>
<dbReference type="Proteomes" id="UP000825933">
    <property type="component" value="Unassembled WGS sequence"/>
</dbReference>
<dbReference type="Pfam" id="PF00881">
    <property type="entry name" value="Nitroreductase"/>
    <property type="match status" value="1"/>
</dbReference>
<dbReference type="GO" id="GO:0005829">
    <property type="term" value="C:cytosol"/>
    <property type="evidence" value="ECO:0007669"/>
    <property type="project" value="TreeGrafter"/>
</dbReference>
<accession>A0A8T5URW0</accession>
<keyword evidence="4" id="KW-1185">Reference proteome</keyword>
<organism evidence="3 4">
    <name type="scientific">Methanobacterium spitsbergense</name>
    <dbReference type="NCBI Taxonomy" id="2874285"/>
    <lineage>
        <taxon>Archaea</taxon>
        <taxon>Methanobacteriati</taxon>
        <taxon>Methanobacteriota</taxon>
        <taxon>Methanomada group</taxon>
        <taxon>Methanobacteria</taxon>
        <taxon>Methanobacteriales</taxon>
        <taxon>Methanobacteriaceae</taxon>
        <taxon>Methanobacterium</taxon>
    </lineage>
</organism>
<dbReference type="SUPFAM" id="SSF55469">
    <property type="entry name" value="FMN-dependent nitroreductase-like"/>
    <property type="match status" value="1"/>
</dbReference>
<dbReference type="Gene3D" id="3.40.109.10">
    <property type="entry name" value="NADH Oxidase"/>
    <property type="match status" value="1"/>
</dbReference>
<dbReference type="InterPro" id="IPR050627">
    <property type="entry name" value="Nitroreductase/BluB"/>
</dbReference>
<dbReference type="PANTHER" id="PTHR23026">
    <property type="entry name" value="NADPH NITROREDUCTASE"/>
    <property type="match status" value="1"/>
</dbReference>
<evidence type="ECO:0000313" key="4">
    <source>
        <dbReference type="Proteomes" id="UP000825933"/>
    </source>
</evidence>
<reference evidence="4" key="1">
    <citation type="journal article" date="2022" name="Microbiol. Resour. Announc.">
        <title>Draft Genome Sequence of a Methanogenic Archaeon from West Spitsbergen Permafrost.</title>
        <authorList>
            <person name="Trubitsyn V."/>
            <person name="Rivkina E."/>
            <person name="Shcherbakova V."/>
        </authorList>
    </citation>
    <scope>NUCLEOTIDE SEQUENCE [LARGE SCALE GENOMIC DNA]</scope>
    <source>
        <strain evidence="4">VT</strain>
    </source>
</reference>
<dbReference type="InterPro" id="IPR029479">
    <property type="entry name" value="Nitroreductase"/>
</dbReference>
<proteinExistence type="predicted"/>
<dbReference type="EMBL" id="JAIOUQ010000014">
    <property type="protein sequence ID" value="MBZ2166792.1"/>
    <property type="molecule type" value="Genomic_DNA"/>
</dbReference>
<protein>
    <submittedName>
        <fullName evidence="3">Nitroreductase family protein</fullName>
    </submittedName>
</protein>
<dbReference type="RefSeq" id="WP_223792329.1">
    <property type="nucleotide sequence ID" value="NZ_JAIOUQ010000014.1"/>
</dbReference>
<gene>
    <name evidence="3" type="ORF">K8N75_12175</name>
</gene>
<keyword evidence="1" id="KW-0520">NAD</keyword>
<dbReference type="InterPro" id="IPR000415">
    <property type="entry name" value="Nitroreductase-like"/>
</dbReference>
<dbReference type="PANTHER" id="PTHR23026:SF125">
    <property type="entry name" value="OXYGEN-INSENSITIVE NAD(P)H NITROREDUCTASE"/>
    <property type="match status" value="1"/>
</dbReference>
<evidence type="ECO:0000259" key="2">
    <source>
        <dbReference type="Pfam" id="PF00881"/>
    </source>
</evidence>
<sequence length="183" mass="20933">MNQTIETIKNRRSVRQYLPDQIKDQELEDILEAAIYAPTAHNDQPWKFTIIQNRELIDEINQGAKEAMKGVDIEWISKLGAMEGFNIFHGAPTAVIISGKKDAISPMVDCSAAIENMLLAAESMDIGSCWIGFAKFYFLNPESYKKFDIPDDHEVYYGVALGYKVRENSEAPERNRNVFQYFR</sequence>
<comment type="caution">
    <text evidence="3">The sequence shown here is derived from an EMBL/GenBank/DDBJ whole genome shotgun (WGS) entry which is preliminary data.</text>
</comment>
<feature type="domain" description="Nitroreductase" evidence="2">
    <location>
        <begin position="8"/>
        <end position="163"/>
    </location>
</feature>
<name>A0A8T5URW0_9EURY</name>